<evidence type="ECO:0000313" key="14">
    <source>
        <dbReference type="EMBL" id="KWX04116.1"/>
    </source>
</evidence>
<sequence length="315" mass="35604">MPHKLIRMQRTGDQTPARRPIMLAIAGDSAAGKTTLTKGLAEALGSDRITTICVDDYHRYDREERKNLPFTALHPDCNYIEIMEQHLQLLATGQPILKPVYDHNTGQLTRPELVEPREFVIIEGLLPLHTKLMRACFDITVYLDPPEEIRRQWKIRRDTQKRGYTADQVLAELERREPESEAFIRPQRAFADIVVRFAPIAGRNDPPGTPLSAELLLRPTIRHPDLSGVLADSDQRAIHLRLDRDENGRPVDALHIHGYAPREESQVVEKAIWSQLGVNAGDPPATLGTLDTGERSEPLAITQLLLLYHLLDATR</sequence>
<dbReference type="InterPro" id="IPR006082">
    <property type="entry name" value="PRK"/>
</dbReference>
<organism evidence="13 16">
    <name type="scientific">Carbonactinospora thermoautotrophica</name>
    <dbReference type="NCBI Taxonomy" id="1469144"/>
    <lineage>
        <taxon>Bacteria</taxon>
        <taxon>Bacillati</taxon>
        <taxon>Actinomycetota</taxon>
        <taxon>Actinomycetes</taxon>
        <taxon>Kitasatosporales</taxon>
        <taxon>Carbonactinosporaceae</taxon>
        <taxon>Carbonactinospora</taxon>
    </lineage>
</organism>
<evidence type="ECO:0000256" key="1">
    <source>
        <dbReference type="ARBA" id="ARBA00005215"/>
    </source>
</evidence>
<evidence type="ECO:0000256" key="3">
    <source>
        <dbReference type="ARBA" id="ARBA00012042"/>
    </source>
</evidence>
<keyword evidence="7" id="KW-0547">Nucleotide-binding</keyword>
<comment type="catalytic activity">
    <reaction evidence="11">
        <text>D-ribulose 5-phosphate + ATP = D-ribulose 1,5-bisphosphate + ADP + H(+)</text>
        <dbReference type="Rhea" id="RHEA:19365"/>
        <dbReference type="ChEBI" id="CHEBI:15378"/>
        <dbReference type="ChEBI" id="CHEBI:30616"/>
        <dbReference type="ChEBI" id="CHEBI:57870"/>
        <dbReference type="ChEBI" id="CHEBI:58121"/>
        <dbReference type="ChEBI" id="CHEBI:456216"/>
        <dbReference type="EC" id="2.7.1.19"/>
    </reaction>
</comment>
<proteinExistence type="inferred from homology"/>
<evidence type="ECO:0000256" key="7">
    <source>
        <dbReference type="ARBA" id="ARBA00022741"/>
    </source>
</evidence>
<evidence type="ECO:0000313" key="13">
    <source>
        <dbReference type="EMBL" id="KWW99467.1"/>
    </source>
</evidence>
<dbReference type="NCBIfam" id="NF005655">
    <property type="entry name" value="PRK07429.1"/>
    <property type="match status" value="1"/>
</dbReference>
<keyword evidence="8 13" id="KW-0418">Kinase</keyword>
<dbReference type="EMBL" id="JYIJ01000016">
    <property type="protein sequence ID" value="KWX04116.1"/>
    <property type="molecule type" value="Genomic_DNA"/>
</dbReference>
<dbReference type="RefSeq" id="WP_066884934.1">
    <property type="nucleotide sequence ID" value="NZ_CP171739.1"/>
</dbReference>
<keyword evidence="5" id="KW-0113">Calvin cycle</keyword>
<name>A0A132MNM1_9ACTN</name>
<evidence type="ECO:0000256" key="9">
    <source>
        <dbReference type="ARBA" id="ARBA00022840"/>
    </source>
</evidence>
<dbReference type="STRING" id="1469144.LI90_1102"/>
<keyword evidence="4" id="KW-0602">Photosynthesis</keyword>
<dbReference type="InterPro" id="IPR006083">
    <property type="entry name" value="PRK/URK"/>
</dbReference>
<keyword evidence="6 13" id="KW-0808">Transferase</keyword>
<dbReference type="Proteomes" id="UP000070659">
    <property type="component" value="Unassembled WGS sequence"/>
</dbReference>
<evidence type="ECO:0000256" key="11">
    <source>
        <dbReference type="ARBA" id="ARBA00047663"/>
    </source>
</evidence>
<dbReference type="OrthoDB" id="9773443at2"/>
<dbReference type="Proteomes" id="UP000070598">
    <property type="component" value="Unassembled WGS sequence"/>
</dbReference>
<protein>
    <recommendedName>
        <fullName evidence="3">phosphoribulokinase</fullName>
        <ecNumber evidence="3">2.7.1.19</ecNumber>
    </recommendedName>
    <alternativeName>
        <fullName evidence="10">Phosphopentokinase</fullName>
    </alternativeName>
</protein>
<dbReference type="Pfam" id="PF00485">
    <property type="entry name" value="PRK"/>
    <property type="match status" value="1"/>
</dbReference>
<accession>A0A132MNM1</accession>
<dbReference type="Proteomes" id="UP000070188">
    <property type="component" value="Unassembled WGS sequence"/>
</dbReference>
<evidence type="ECO:0000256" key="6">
    <source>
        <dbReference type="ARBA" id="ARBA00022679"/>
    </source>
</evidence>
<evidence type="ECO:0000256" key="2">
    <source>
        <dbReference type="ARBA" id="ARBA00009719"/>
    </source>
</evidence>
<evidence type="ECO:0000313" key="15">
    <source>
        <dbReference type="EMBL" id="KWX06029.1"/>
    </source>
</evidence>
<reference evidence="14 18" key="2">
    <citation type="submission" date="2015-02" db="EMBL/GenBank/DDBJ databases">
        <title>Physiological reanalysis, assessment of diazotrophy, and genome sequences of multiple isolates of Streptomyces thermoautotrophicus.</title>
        <authorList>
            <person name="MacKellar D.C."/>
            <person name="Lieber L."/>
            <person name="Norman J."/>
            <person name="Bolger A."/>
            <person name="Tobin C."/>
            <person name="Murray J.W."/>
            <person name="Prell J."/>
        </authorList>
    </citation>
    <scope>NUCLEOTIDE SEQUENCE [LARGE SCALE GENOMIC DNA]</scope>
    <source>
        <strain evidence="14 18">UBT1</strain>
    </source>
</reference>
<dbReference type="PRINTS" id="PR00478">
    <property type="entry name" value="PHRIBLKINASE"/>
</dbReference>
<reference evidence="13" key="4">
    <citation type="submission" date="2015-04" db="EMBL/GenBank/DDBJ databases">
        <title>Physiological reanalysis, assessment of diazotrophy, and genome sequences of multiple isolates of Streptomyces thermoautotrophicus.</title>
        <authorList>
            <person name="MacKellar D.C."/>
            <person name="Lieber L."/>
            <person name="Norman J."/>
            <person name="Bolger A."/>
            <person name="Tobin C."/>
            <person name="Murray J.W."/>
            <person name="Woodward J."/>
            <person name="Friesen M."/>
            <person name="Prell J."/>
        </authorList>
    </citation>
    <scope>NUCLEOTIDE SEQUENCE [LARGE SCALE GENOMIC DNA]</scope>
    <source>
        <strain evidence="13">H1</strain>
    </source>
</reference>
<keyword evidence="16" id="KW-1185">Reference proteome</keyword>
<evidence type="ECO:0000313" key="18">
    <source>
        <dbReference type="Proteomes" id="UP000070659"/>
    </source>
</evidence>
<dbReference type="EMBL" id="LAXD01000001">
    <property type="protein sequence ID" value="KWW99467.1"/>
    <property type="molecule type" value="Genomic_DNA"/>
</dbReference>
<comment type="caution">
    <text evidence="13">The sequence shown here is derived from an EMBL/GenBank/DDBJ whole genome shotgun (WGS) entry which is preliminary data.</text>
</comment>
<comment type="similarity">
    <text evidence="2">Belongs to the phosphoribulokinase family.</text>
</comment>
<dbReference type="Gene3D" id="3.40.50.300">
    <property type="entry name" value="P-loop containing nucleotide triphosphate hydrolases"/>
    <property type="match status" value="1"/>
</dbReference>
<dbReference type="AlphaFoldDB" id="A0A132MNM1"/>
<evidence type="ECO:0000256" key="10">
    <source>
        <dbReference type="ARBA" id="ARBA00031382"/>
    </source>
</evidence>
<evidence type="ECO:0000259" key="12">
    <source>
        <dbReference type="Pfam" id="PF00485"/>
    </source>
</evidence>
<dbReference type="SUPFAM" id="SSF52540">
    <property type="entry name" value="P-loop containing nucleoside triphosphate hydrolases"/>
    <property type="match status" value="1"/>
</dbReference>
<dbReference type="EMBL" id="JYIK01001115">
    <property type="protein sequence ID" value="KWX06029.1"/>
    <property type="molecule type" value="Genomic_DNA"/>
</dbReference>
<dbReference type="InterPro" id="IPR027417">
    <property type="entry name" value="P-loop_NTPase"/>
</dbReference>
<comment type="pathway">
    <text evidence="1">Carbohydrate biosynthesis; Calvin cycle.</text>
</comment>
<reference evidence="17" key="1">
    <citation type="submission" date="2015-02" db="EMBL/GenBank/DDBJ databases">
        <title>Physiological reanalysis, assessment of diazotrophy, and genome sequences of multiple isolates of Streptomyces thermoautotrophicus.</title>
        <authorList>
            <person name="MacKellar D.C."/>
            <person name="Lieber L."/>
            <person name="Norman J."/>
            <person name="Bolger A."/>
            <person name="Tobin C."/>
            <person name="Murray J.W."/>
            <person name="Friesen M."/>
            <person name="Prell J."/>
        </authorList>
    </citation>
    <scope>NUCLEOTIDE SEQUENCE [LARGE SCALE GENOMIC DNA]</scope>
    <source>
        <strain evidence="17">UBT1</strain>
    </source>
</reference>
<dbReference type="EC" id="2.7.1.19" evidence="3"/>
<dbReference type="GO" id="GO:0005524">
    <property type="term" value="F:ATP binding"/>
    <property type="evidence" value="ECO:0007669"/>
    <property type="project" value="UniProtKB-KW"/>
</dbReference>
<evidence type="ECO:0000256" key="5">
    <source>
        <dbReference type="ARBA" id="ARBA00022567"/>
    </source>
</evidence>
<feature type="domain" description="Phosphoribulokinase/uridine kinase" evidence="12">
    <location>
        <begin position="23"/>
        <end position="198"/>
    </location>
</feature>
<reference evidence="16" key="3">
    <citation type="submission" date="2015-04" db="EMBL/GenBank/DDBJ databases">
        <title>Physiological reanalysis, assessment of diazotrophy, and genome sequences of multiple isolates of Streptomyces thermoautotrophicus.</title>
        <authorList>
            <person name="MacKellar D.C."/>
            <person name="Lieber L."/>
            <person name="Norman J."/>
            <person name="Bolger A."/>
            <person name="Tobin C."/>
            <person name="Murray J.W."/>
            <person name="Chang R."/>
            <person name="Ford T."/>
            <person name="Nguyen P.Q."/>
            <person name="Woodward J."/>
            <person name="Permingeat H."/>
            <person name="Joshi N.S."/>
            <person name="Silver P.A."/>
            <person name="Usadel B."/>
            <person name="Rutherford A.W."/>
            <person name="Friesen M."/>
            <person name="Prell J."/>
        </authorList>
    </citation>
    <scope>NUCLEOTIDE SEQUENCE [LARGE SCALE GENOMIC DNA]</scope>
    <source>
        <strain evidence="16">H1</strain>
    </source>
</reference>
<dbReference type="GO" id="GO:0008974">
    <property type="term" value="F:phosphoribulokinase activity"/>
    <property type="evidence" value="ECO:0007669"/>
    <property type="project" value="UniProtKB-EC"/>
</dbReference>
<dbReference type="PATRIC" id="fig|1469144.10.peg.1226"/>
<gene>
    <name evidence="13" type="ORF">LI90_1102</name>
    <name evidence="14" type="ORF">TH66_09345</name>
    <name evidence="15" type="ORF">TR74_23220</name>
</gene>
<evidence type="ECO:0000256" key="8">
    <source>
        <dbReference type="ARBA" id="ARBA00022777"/>
    </source>
</evidence>
<evidence type="ECO:0000313" key="17">
    <source>
        <dbReference type="Proteomes" id="UP000070598"/>
    </source>
</evidence>
<evidence type="ECO:0000313" key="16">
    <source>
        <dbReference type="Proteomes" id="UP000070188"/>
    </source>
</evidence>
<dbReference type="GO" id="GO:0019253">
    <property type="term" value="P:reductive pentose-phosphate cycle"/>
    <property type="evidence" value="ECO:0007669"/>
    <property type="project" value="UniProtKB-KW"/>
</dbReference>
<evidence type="ECO:0000256" key="4">
    <source>
        <dbReference type="ARBA" id="ARBA00022531"/>
    </source>
</evidence>
<keyword evidence="9" id="KW-0067">ATP-binding</keyword>
<dbReference type="PANTHER" id="PTHR10285">
    <property type="entry name" value="URIDINE KINASE"/>
    <property type="match status" value="1"/>
</dbReference>